<comment type="caution">
    <text evidence="1">The sequence shown here is derived from an EMBL/GenBank/DDBJ whole genome shotgun (WGS) entry which is preliminary data.</text>
</comment>
<dbReference type="AlphaFoldDB" id="A0A9D4EXK1"/>
<dbReference type="EMBL" id="JAIWYP010000008">
    <property type="protein sequence ID" value="KAH3785820.1"/>
    <property type="molecule type" value="Genomic_DNA"/>
</dbReference>
<reference evidence="1" key="1">
    <citation type="journal article" date="2019" name="bioRxiv">
        <title>The Genome of the Zebra Mussel, Dreissena polymorpha: A Resource for Invasive Species Research.</title>
        <authorList>
            <person name="McCartney M.A."/>
            <person name="Auch B."/>
            <person name="Kono T."/>
            <person name="Mallez S."/>
            <person name="Zhang Y."/>
            <person name="Obille A."/>
            <person name="Becker A."/>
            <person name="Abrahante J.E."/>
            <person name="Garbe J."/>
            <person name="Badalamenti J.P."/>
            <person name="Herman A."/>
            <person name="Mangelson H."/>
            <person name="Liachko I."/>
            <person name="Sullivan S."/>
            <person name="Sone E.D."/>
            <person name="Koren S."/>
            <person name="Silverstein K.A.T."/>
            <person name="Beckman K.B."/>
            <person name="Gohl D.M."/>
        </authorList>
    </citation>
    <scope>NUCLEOTIDE SEQUENCE</scope>
    <source>
        <strain evidence="1">Duluth1</strain>
        <tissue evidence="1">Whole animal</tissue>
    </source>
</reference>
<protein>
    <submittedName>
        <fullName evidence="1">Uncharacterized protein</fullName>
    </submittedName>
</protein>
<keyword evidence="2" id="KW-1185">Reference proteome</keyword>
<proteinExistence type="predicted"/>
<reference evidence="1" key="2">
    <citation type="submission" date="2020-11" db="EMBL/GenBank/DDBJ databases">
        <authorList>
            <person name="McCartney M.A."/>
            <person name="Auch B."/>
            <person name="Kono T."/>
            <person name="Mallez S."/>
            <person name="Becker A."/>
            <person name="Gohl D.M."/>
            <person name="Silverstein K.A.T."/>
            <person name="Koren S."/>
            <person name="Bechman K.B."/>
            <person name="Herman A."/>
            <person name="Abrahante J.E."/>
            <person name="Garbe J."/>
        </authorList>
    </citation>
    <scope>NUCLEOTIDE SEQUENCE</scope>
    <source>
        <strain evidence="1">Duluth1</strain>
        <tissue evidence="1">Whole animal</tissue>
    </source>
</reference>
<accession>A0A9D4EXK1</accession>
<name>A0A9D4EXK1_DREPO</name>
<evidence type="ECO:0000313" key="2">
    <source>
        <dbReference type="Proteomes" id="UP000828390"/>
    </source>
</evidence>
<sequence>MLCRDVEGDEYLELVERQTKTRTGATDEARTVPPRIWANDEDPSKCVVATYRFVVSIMKIEIDRYYILEKKNVQIS</sequence>
<organism evidence="1 2">
    <name type="scientific">Dreissena polymorpha</name>
    <name type="common">Zebra mussel</name>
    <name type="synonym">Mytilus polymorpha</name>
    <dbReference type="NCBI Taxonomy" id="45954"/>
    <lineage>
        <taxon>Eukaryota</taxon>
        <taxon>Metazoa</taxon>
        <taxon>Spiralia</taxon>
        <taxon>Lophotrochozoa</taxon>
        <taxon>Mollusca</taxon>
        <taxon>Bivalvia</taxon>
        <taxon>Autobranchia</taxon>
        <taxon>Heteroconchia</taxon>
        <taxon>Euheterodonta</taxon>
        <taxon>Imparidentia</taxon>
        <taxon>Neoheterodontei</taxon>
        <taxon>Myida</taxon>
        <taxon>Dreissenoidea</taxon>
        <taxon>Dreissenidae</taxon>
        <taxon>Dreissena</taxon>
    </lineage>
</organism>
<gene>
    <name evidence="1" type="ORF">DPMN_163914</name>
</gene>
<dbReference type="Proteomes" id="UP000828390">
    <property type="component" value="Unassembled WGS sequence"/>
</dbReference>
<evidence type="ECO:0000313" key="1">
    <source>
        <dbReference type="EMBL" id="KAH3785820.1"/>
    </source>
</evidence>